<evidence type="ECO:0000256" key="1">
    <source>
        <dbReference type="SAM" id="MobiDB-lite"/>
    </source>
</evidence>
<comment type="caution">
    <text evidence="3">The sequence shown here is derived from an EMBL/GenBank/DDBJ whole genome shotgun (WGS) entry which is preliminary data.</text>
</comment>
<feature type="region of interest" description="Disordered" evidence="1">
    <location>
        <begin position="1259"/>
        <end position="1284"/>
    </location>
</feature>
<organism evidence="3 4">
    <name type="scientific">Candidatus Fischerbacteria bacterium RBG_13_37_8</name>
    <dbReference type="NCBI Taxonomy" id="1817863"/>
    <lineage>
        <taxon>Bacteria</taxon>
        <taxon>Candidatus Fischeribacteriota</taxon>
    </lineage>
</organism>
<dbReference type="PROSITE" id="PS50853">
    <property type="entry name" value="FN3"/>
    <property type="match status" value="1"/>
</dbReference>
<dbReference type="SUPFAM" id="SSF49265">
    <property type="entry name" value="Fibronectin type III"/>
    <property type="match status" value="1"/>
</dbReference>
<dbReference type="SMART" id="SM00060">
    <property type="entry name" value="FN3"/>
    <property type="match status" value="2"/>
</dbReference>
<sequence>MNVSYAFKARTELSKIEKLEFVSEELYVSQITNALQDVLSQLPNKAVWEQFIVQHKNAHVFIDPRSGRPSTIITVIPIIPGMGDNNSITLKNVSLKVGYNVDKIGTNEVKQLILRFIGENTALLGIKMDEIGEVRIGNPVDYLWDIFIKREIQGIPVRNANLNFSINHGNLVIWGVESWGDIDVSLVPAVSKEEALNAGFAYIGGRKSGDMFVEDAHLELVPVAPSTYTGVPGTGYSYHLVWAFTFQREGYANTWEILIDAHTRNVMSFQDQNQYVLKKIVGAIYPVSSDECCPDGCAASLGMPHMNTGLAAPNNYTSLNGTFDWTSGTVTTTLDSRYVTLNTDNCGSVNETSATGDIDLGGTNGQHDCQVPTGHSAGDTFSSRSAAGELTGINREARGWINYSWLDCSTGQCIRVNVNINNTCNAYYSANTINFYRSGGGCRNTGEIAAVFDHEWRHALDDYDTNGSLSNPSEVIADVVSTIRLHQSCVGRGFQWLANQGCGPWDSCPTNPGVIYGYNCSGYGNCCTECTGIRESDYAKHASGIPSTPANFICQKCGTGTGPCAREVHCENAPAAEASWDLAARDLQAAPFNLDKQTAFQVAERIIYVGSGSVTSWYTCTCPSTSGGCSANNGYMRYITADDDNGNLNNGTPHMTAIYDAFNRHAIACATPTPQNSGCTTGPTQAPVLTVTPASNGASLSWTAVPNAANYYVFKSISPLGCDFGKILIATVATTNYTDQALDCNQNNYCVQSVGSTTACLGPTSNCVSVTPPYGSPANVTATATAANQVTVSWSAVTGATGYNVYRRHIVCGTLNEVQIATNVSGTTYVDGTVSGTINYSYSVAAISAACGEHAWSDWISVTATGTCAITPCFDGVTSVVNNKQTNCSMTINWNTGTSSCSAYPTVKYNIYRSTDPYFTPDLSTLIASCLTSTSYTDTTGLTSGVKHYYIVRAEDAGTSGSGPCNSGNADDNLIRKNAKVTGPETILNQETFESSSSWTHVAGDSTATTGNWLIDDPIGTTFQPEDDATPAPGTRCFFTAQNPGGQVGIDDVDGGYVTGVSGNVDMSGQSQVTLSYNYFYGTRDPGTDSDDYFRIDISNNGGTSYPVNLLLLGDISNEAIWIYNDHLLDSVITLTNQMRIRVRASDGTTNGDIIEAGMDDVTYKNVQGCTAAMEDPGIVGNSVTTGKSGANVCMNWLVPTGSCVVTCFNIYRGTLPWTAYDHLPVQCCVASTSFCTPQDTGSYYFLILASNNNFEGSYGKDSDGNERPPSTSPCRTLNLNPCN</sequence>
<feature type="compositionally biased region" description="Polar residues" evidence="1">
    <location>
        <begin position="1269"/>
        <end position="1284"/>
    </location>
</feature>
<evidence type="ECO:0000259" key="2">
    <source>
        <dbReference type="PROSITE" id="PS50853"/>
    </source>
</evidence>
<dbReference type="STRING" id="1817863.A2Y62_21960"/>
<dbReference type="EMBL" id="MFGW01000036">
    <property type="protein sequence ID" value="OGF67966.1"/>
    <property type="molecule type" value="Genomic_DNA"/>
</dbReference>
<dbReference type="Gene3D" id="2.60.40.10">
    <property type="entry name" value="Immunoglobulins"/>
    <property type="match status" value="3"/>
</dbReference>
<dbReference type="InterPro" id="IPR003961">
    <property type="entry name" value="FN3_dom"/>
</dbReference>
<name>A0A1F5VWX0_9BACT</name>
<evidence type="ECO:0000313" key="3">
    <source>
        <dbReference type="EMBL" id="OGF67966.1"/>
    </source>
</evidence>
<gene>
    <name evidence="3" type="ORF">A2Y62_21960</name>
</gene>
<accession>A0A1F5VWX0</accession>
<dbReference type="InterPro" id="IPR036116">
    <property type="entry name" value="FN3_sf"/>
</dbReference>
<feature type="domain" description="Fibronectin type-III" evidence="2">
    <location>
        <begin position="776"/>
        <end position="867"/>
    </location>
</feature>
<dbReference type="Proteomes" id="UP000178943">
    <property type="component" value="Unassembled WGS sequence"/>
</dbReference>
<dbReference type="InterPro" id="IPR013783">
    <property type="entry name" value="Ig-like_fold"/>
</dbReference>
<proteinExistence type="predicted"/>
<dbReference type="SUPFAM" id="SSF55486">
    <property type="entry name" value="Metalloproteases ('zincins'), catalytic domain"/>
    <property type="match status" value="1"/>
</dbReference>
<protein>
    <recommendedName>
        <fullName evidence="2">Fibronectin type-III domain-containing protein</fullName>
    </recommendedName>
</protein>
<evidence type="ECO:0000313" key="4">
    <source>
        <dbReference type="Proteomes" id="UP000178943"/>
    </source>
</evidence>
<reference evidence="3 4" key="1">
    <citation type="journal article" date="2016" name="Nat. Commun.">
        <title>Thousands of microbial genomes shed light on interconnected biogeochemical processes in an aquifer system.</title>
        <authorList>
            <person name="Anantharaman K."/>
            <person name="Brown C.T."/>
            <person name="Hug L.A."/>
            <person name="Sharon I."/>
            <person name="Castelle C.J."/>
            <person name="Probst A.J."/>
            <person name="Thomas B.C."/>
            <person name="Singh A."/>
            <person name="Wilkins M.J."/>
            <person name="Karaoz U."/>
            <person name="Brodie E.L."/>
            <person name="Williams K.H."/>
            <person name="Hubbard S.S."/>
            <person name="Banfield J.F."/>
        </authorList>
    </citation>
    <scope>NUCLEOTIDE SEQUENCE [LARGE SCALE GENOMIC DNA]</scope>
</reference>